<evidence type="ECO:0000256" key="1">
    <source>
        <dbReference type="ARBA" id="ARBA00022723"/>
    </source>
</evidence>
<dbReference type="InterPro" id="IPR000595">
    <property type="entry name" value="cNMP-bd_dom"/>
</dbReference>
<dbReference type="PROSITE" id="PS50042">
    <property type="entry name" value="CNMP_BINDING_3"/>
    <property type="match status" value="2"/>
</dbReference>
<accession>A0A0K1Q8X6</accession>
<dbReference type="Gene3D" id="3.30.70.20">
    <property type="match status" value="2"/>
</dbReference>
<organism evidence="8 9">
    <name type="scientific">Labilithrix luteola</name>
    <dbReference type="NCBI Taxonomy" id="1391654"/>
    <lineage>
        <taxon>Bacteria</taxon>
        <taxon>Pseudomonadati</taxon>
        <taxon>Myxococcota</taxon>
        <taxon>Polyangia</taxon>
        <taxon>Polyangiales</taxon>
        <taxon>Labilitrichaceae</taxon>
        <taxon>Labilithrix</taxon>
    </lineage>
</organism>
<feature type="domain" description="Cyclic nucleotide-binding" evidence="6">
    <location>
        <begin position="19"/>
        <end position="127"/>
    </location>
</feature>
<feature type="domain" description="4Fe-4S ferredoxin-type" evidence="7">
    <location>
        <begin position="348"/>
        <end position="379"/>
    </location>
</feature>
<keyword evidence="1" id="KW-0479">Metal-binding</keyword>
<dbReference type="Proteomes" id="UP000064967">
    <property type="component" value="Chromosome"/>
</dbReference>
<dbReference type="Pfam" id="PF00027">
    <property type="entry name" value="cNMP_binding"/>
    <property type="match status" value="2"/>
</dbReference>
<dbReference type="PROSITE" id="PS51379">
    <property type="entry name" value="4FE4S_FER_2"/>
    <property type="match status" value="4"/>
</dbReference>
<dbReference type="STRING" id="1391654.AKJ09_08528"/>
<dbReference type="SUPFAM" id="SSF54862">
    <property type="entry name" value="4Fe-4S ferredoxins"/>
    <property type="match status" value="1"/>
</dbReference>
<feature type="domain" description="4Fe-4S ferredoxin-type" evidence="7">
    <location>
        <begin position="380"/>
        <end position="409"/>
    </location>
</feature>
<feature type="domain" description="Cyclic nucleotide-binding" evidence="6">
    <location>
        <begin position="154"/>
        <end position="252"/>
    </location>
</feature>
<keyword evidence="5" id="KW-1133">Transmembrane helix</keyword>
<proteinExistence type="predicted"/>
<dbReference type="PANTHER" id="PTHR24567">
    <property type="entry name" value="CRP FAMILY TRANSCRIPTIONAL REGULATORY PROTEIN"/>
    <property type="match status" value="1"/>
</dbReference>
<evidence type="ECO:0000256" key="3">
    <source>
        <dbReference type="ARBA" id="ARBA00023014"/>
    </source>
</evidence>
<dbReference type="GO" id="GO:0003700">
    <property type="term" value="F:DNA-binding transcription factor activity"/>
    <property type="evidence" value="ECO:0007669"/>
    <property type="project" value="TreeGrafter"/>
</dbReference>
<evidence type="ECO:0000256" key="5">
    <source>
        <dbReference type="SAM" id="Phobius"/>
    </source>
</evidence>
<dbReference type="EMBL" id="CP012333">
    <property type="protein sequence ID" value="AKV01865.1"/>
    <property type="molecule type" value="Genomic_DNA"/>
</dbReference>
<gene>
    <name evidence="8" type="ORF">AKJ09_08528</name>
</gene>
<dbReference type="OrthoDB" id="9789030at2"/>
<dbReference type="AlphaFoldDB" id="A0A0K1Q8X6"/>
<dbReference type="Gene3D" id="2.60.120.10">
    <property type="entry name" value="Jelly Rolls"/>
    <property type="match status" value="2"/>
</dbReference>
<dbReference type="Pfam" id="PF13247">
    <property type="entry name" value="Fer4_11"/>
    <property type="match status" value="1"/>
</dbReference>
<feature type="region of interest" description="Disordered" evidence="4">
    <location>
        <begin position="613"/>
        <end position="643"/>
    </location>
</feature>
<dbReference type="GO" id="GO:0046872">
    <property type="term" value="F:metal ion binding"/>
    <property type="evidence" value="ECO:0007669"/>
    <property type="project" value="UniProtKB-KW"/>
</dbReference>
<feature type="transmembrane region" description="Helical" evidence="5">
    <location>
        <begin position="500"/>
        <end position="518"/>
    </location>
</feature>
<dbReference type="InterPro" id="IPR017900">
    <property type="entry name" value="4Fe4S_Fe_S_CS"/>
</dbReference>
<keyword evidence="5" id="KW-0472">Membrane</keyword>
<evidence type="ECO:0000313" key="8">
    <source>
        <dbReference type="EMBL" id="AKV01865.1"/>
    </source>
</evidence>
<keyword evidence="3" id="KW-0411">Iron-sulfur</keyword>
<dbReference type="PROSITE" id="PS00198">
    <property type="entry name" value="4FE4S_FER_1"/>
    <property type="match status" value="1"/>
</dbReference>
<dbReference type="CDD" id="cd00038">
    <property type="entry name" value="CAP_ED"/>
    <property type="match status" value="2"/>
</dbReference>
<dbReference type="KEGG" id="llu:AKJ09_08528"/>
<keyword evidence="5" id="KW-0812">Transmembrane</keyword>
<evidence type="ECO:0000256" key="4">
    <source>
        <dbReference type="SAM" id="MobiDB-lite"/>
    </source>
</evidence>
<protein>
    <submittedName>
        <fullName evidence="8">Formate dehydrogenase O beta subunit</fullName>
    </submittedName>
</protein>
<dbReference type="SMART" id="SM00100">
    <property type="entry name" value="cNMP"/>
    <property type="match status" value="2"/>
</dbReference>
<evidence type="ECO:0000313" key="9">
    <source>
        <dbReference type="Proteomes" id="UP000064967"/>
    </source>
</evidence>
<evidence type="ECO:0000259" key="6">
    <source>
        <dbReference type="PROSITE" id="PS50042"/>
    </source>
</evidence>
<dbReference type="InterPro" id="IPR050397">
    <property type="entry name" value="Env_Response_Regulators"/>
</dbReference>
<feature type="transmembrane region" description="Helical" evidence="5">
    <location>
        <begin position="530"/>
        <end position="553"/>
    </location>
</feature>
<name>A0A0K1Q8X6_9BACT</name>
<evidence type="ECO:0000259" key="7">
    <source>
        <dbReference type="PROSITE" id="PS51379"/>
    </source>
</evidence>
<sequence length="682" mass="72358">MTLAAPPPVFPDLVWGTPILRGLDGRARAEIEAAGALRTVGRGELVYRMGEPADMLCVVVQGSCELHAVGCGDTGKTVLRSVGRGELFGEESIIGAFATRHSDARAREACTIAEIPVTVLRRAIGRSGGAELVERSERALRRSAAFDLLRASSFARSLGERDLEILVDAATHLHLGRGEFVYREGDAPEHACVVADGVLQAQSDDEGRPRVEAYLGRGDLFGEAELEARDARRISVVAQGPSWVVRIPRDVFVGLARRNPRLTEGTRLRVTSPSSLPFGAQTAAHVFRDLYRMRVARSLLVIDQNSCVRCGHCAFSCASTHADGISRLVRRGDKIVAQVRQEGSAAITAPLLVPNSCQHCRHPSCMVDCPTGAIGRDARGEVFIREALCTGCGNCAKGCPWDNIQLAPRSSKDESEYPEVAVKCDLCSGSEPACVATCPVQAIARIDPNEALVELLPTSRASPATEAQMAWPRRVPTLPWFVGGALAAAGLALAKLGPWTSGWLAGGLVAALVAHGVLKRMPKLVVRARAALAGRAIAPALYVTHVVVGGLALGATISHTHGRVTANVGGPCSSRSVSRLRAAFSELSCSGSSHRSSRDSSAAVCCPKSSELNRRRSRSGSSRSCPARAKPPRCSTRRSSGPIAARGSVSYACWPRGVLCAKKKNSCAVGSMRWSEAARARA</sequence>
<dbReference type="InterPro" id="IPR018490">
    <property type="entry name" value="cNMP-bd_dom_sf"/>
</dbReference>
<feature type="domain" description="4Fe-4S ferredoxin-type" evidence="7">
    <location>
        <begin position="418"/>
        <end position="449"/>
    </location>
</feature>
<reference evidence="8 9" key="1">
    <citation type="submission" date="2015-08" db="EMBL/GenBank/DDBJ databases">
        <authorList>
            <person name="Babu N.S."/>
            <person name="Beckwith C.J."/>
            <person name="Beseler K.G."/>
            <person name="Brison A."/>
            <person name="Carone J.V."/>
            <person name="Caskin T.P."/>
            <person name="Diamond M."/>
            <person name="Durham M.E."/>
            <person name="Foxe J.M."/>
            <person name="Go M."/>
            <person name="Henderson B.A."/>
            <person name="Jones I.B."/>
            <person name="McGettigan J.A."/>
            <person name="Micheletti S.J."/>
            <person name="Nasrallah M.E."/>
            <person name="Ortiz D."/>
            <person name="Piller C.R."/>
            <person name="Privatt S.R."/>
            <person name="Schneider S.L."/>
            <person name="Sharp S."/>
            <person name="Smith T.C."/>
            <person name="Stanton J.D."/>
            <person name="Ullery H.E."/>
            <person name="Wilson R.J."/>
            <person name="Serrano M.G."/>
            <person name="Buck G."/>
            <person name="Lee V."/>
            <person name="Wang Y."/>
            <person name="Carvalho R."/>
            <person name="Voegtly L."/>
            <person name="Shi R."/>
            <person name="Duckworth R."/>
            <person name="Johnson A."/>
            <person name="Loviza R."/>
            <person name="Walstead R."/>
            <person name="Shah Z."/>
            <person name="Kiflezghi M."/>
            <person name="Wade K."/>
            <person name="Ball S.L."/>
            <person name="Bradley K.W."/>
            <person name="Asai D.J."/>
            <person name="Bowman C.A."/>
            <person name="Russell D.A."/>
            <person name="Pope W.H."/>
            <person name="Jacobs-Sera D."/>
            <person name="Hendrix R.W."/>
            <person name="Hatfull G.F."/>
        </authorList>
    </citation>
    <scope>NUCLEOTIDE SEQUENCE [LARGE SCALE GENOMIC DNA]</scope>
    <source>
        <strain evidence="8 9">DSM 27648</strain>
    </source>
</reference>
<dbReference type="GO" id="GO:0005829">
    <property type="term" value="C:cytosol"/>
    <property type="evidence" value="ECO:0007669"/>
    <property type="project" value="TreeGrafter"/>
</dbReference>
<dbReference type="InterPro" id="IPR014710">
    <property type="entry name" value="RmlC-like_jellyroll"/>
</dbReference>
<feature type="domain" description="4Fe-4S ferredoxin-type" evidence="7">
    <location>
        <begin position="298"/>
        <end position="328"/>
    </location>
</feature>
<evidence type="ECO:0000256" key="2">
    <source>
        <dbReference type="ARBA" id="ARBA00023004"/>
    </source>
</evidence>
<dbReference type="InterPro" id="IPR017896">
    <property type="entry name" value="4Fe4S_Fe-S-bd"/>
</dbReference>
<dbReference type="SUPFAM" id="SSF51206">
    <property type="entry name" value="cAMP-binding domain-like"/>
    <property type="match status" value="2"/>
</dbReference>
<dbReference type="GO" id="GO:0051536">
    <property type="term" value="F:iron-sulfur cluster binding"/>
    <property type="evidence" value="ECO:0007669"/>
    <property type="project" value="UniProtKB-KW"/>
</dbReference>
<keyword evidence="2" id="KW-0408">Iron</keyword>
<dbReference type="RefSeq" id="WP_146652884.1">
    <property type="nucleotide sequence ID" value="NZ_CP012333.1"/>
</dbReference>
<dbReference type="PANTHER" id="PTHR24567:SF68">
    <property type="entry name" value="DNA-BINDING TRANSCRIPTIONAL DUAL REGULATOR CRP"/>
    <property type="match status" value="1"/>
</dbReference>
<keyword evidence="9" id="KW-1185">Reference proteome</keyword>